<gene>
    <name evidence="1" type="ORF">PSH97_21820</name>
</gene>
<protein>
    <submittedName>
        <fullName evidence="1">Uncharacterized protein</fullName>
    </submittedName>
</protein>
<evidence type="ECO:0000313" key="1">
    <source>
        <dbReference type="EMBL" id="WLG83713.1"/>
    </source>
</evidence>
<sequence>MPAITDPQLGLTSFQKALLSGTIKPKRCRVRRELYFLRDKPTPDTIRLTYAMIVGRQVKAMATYIEAEPNEGKRCFGVGYAVALPFRGPGAS</sequence>
<reference evidence="1 2" key="1">
    <citation type="submission" date="2023-02" db="EMBL/GenBank/DDBJ databases">
        <title>Evolution of Hrp T3SS in non-pathogenic Pseudomonas fluorescens.</title>
        <authorList>
            <person name="Liao K."/>
            <person name="Wei H."/>
            <person name="Gu Y."/>
        </authorList>
    </citation>
    <scope>NUCLEOTIDE SEQUENCE [LARGE SCALE GENOMIC DNA]</scope>
    <source>
        <strain evidence="1 2">FP1935</strain>
    </source>
</reference>
<dbReference type="Proteomes" id="UP001239418">
    <property type="component" value="Chromosome"/>
</dbReference>
<name>A0ABY9EWY2_9PSED</name>
<evidence type="ECO:0000313" key="2">
    <source>
        <dbReference type="Proteomes" id="UP001239418"/>
    </source>
</evidence>
<proteinExistence type="predicted"/>
<dbReference type="EMBL" id="CP117454">
    <property type="protein sequence ID" value="WLG83713.1"/>
    <property type="molecule type" value="Genomic_DNA"/>
</dbReference>
<organism evidence="1 2">
    <name type="scientific">Pseudomonas cucumis</name>
    <dbReference type="NCBI Taxonomy" id="2954082"/>
    <lineage>
        <taxon>Bacteria</taxon>
        <taxon>Pseudomonadati</taxon>
        <taxon>Pseudomonadota</taxon>
        <taxon>Gammaproteobacteria</taxon>
        <taxon>Pseudomonadales</taxon>
        <taxon>Pseudomonadaceae</taxon>
        <taxon>Pseudomonas</taxon>
    </lineage>
</organism>
<accession>A0ABY9EWY2</accession>
<keyword evidence="2" id="KW-1185">Reference proteome</keyword>
<dbReference type="RefSeq" id="WP_305446663.1">
    <property type="nucleotide sequence ID" value="NZ_CP117454.1"/>
</dbReference>